<name>A0A1H6UJD0_9MICO</name>
<dbReference type="AlphaFoldDB" id="A0A1H6UJD0"/>
<dbReference type="Pfam" id="PF07510">
    <property type="entry name" value="GmrSD_C"/>
    <property type="match status" value="1"/>
</dbReference>
<dbReference type="Proteomes" id="UP000183315">
    <property type="component" value="Unassembled WGS sequence"/>
</dbReference>
<dbReference type="RefSeq" id="WP_042212589.1">
    <property type="nucleotide sequence ID" value="NZ_BBLU01000002.1"/>
</dbReference>
<dbReference type="STRING" id="1043493.SAMN05421637_0409"/>
<dbReference type="Pfam" id="PF05901">
    <property type="entry name" value="Excalibur"/>
    <property type="match status" value="1"/>
</dbReference>
<dbReference type="PROSITE" id="PS51257">
    <property type="entry name" value="PROKAR_LIPOPROTEIN"/>
    <property type="match status" value="1"/>
</dbReference>
<feature type="chain" id="PRO_5010278315" evidence="2">
    <location>
        <begin position="21"/>
        <end position="337"/>
    </location>
</feature>
<dbReference type="PANTHER" id="PTHR24094">
    <property type="entry name" value="SECRETED PROTEIN"/>
    <property type="match status" value="1"/>
</dbReference>
<evidence type="ECO:0000256" key="2">
    <source>
        <dbReference type="SAM" id="SignalP"/>
    </source>
</evidence>
<dbReference type="PANTHER" id="PTHR24094:SF15">
    <property type="entry name" value="AMP-DEPENDENT SYNTHETASE_LIGASE DOMAIN-CONTAINING PROTEIN-RELATED"/>
    <property type="match status" value="1"/>
</dbReference>
<dbReference type="EMBL" id="FNZI01000001">
    <property type="protein sequence ID" value="SEI91806.1"/>
    <property type="molecule type" value="Genomic_DNA"/>
</dbReference>
<accession>A0A1H6UJD0</accession>
<protein>
    <submittedName>
        <fullName evidence="4">Excalibur calcium-binding domain-containing protein</fullName>
    </submittedName>
</protein>
<dbReference type="InterPro" id="IPR008613">
    <property type="entry name" value="Excalibur_Ca-bd_domain"/>
</dbReference>
<evidence type="ECO:0000256" key="1">
    <source>
        <dbReference type="SAM" id="MobiDB-lite"/>
    </source>
</evidence>
<proteinExistence type="predicted"/>
<evidence type="ECO:0000313" key="4">
    <source>
        <dbReference type="EMBL" id="SEI91806.1"/>
    </source>
</evidence>
<feature type="compositionally biased region" description="Basic and acidic residues" evidence="1">
    <location>
        <begin position="317"/>
        <end position="337"/>
    </location>
</feature>
<evidence type="ECO:0000259" key="3">
    <source>
        <dbReference type="SMART" id="SM00894"/>
    </source>
</evidence>
<feature type="region of interest" description="Disordered" evidence="1">
    <location>
        <begin position="26"/>
        <end position="72"/>
    </location>
</feature>
<organism evidence="4 5">
    <name type="scientific">Demequina mangrovi</name>
    <dbReference type="NCBI Taxonomy" id="1043493"/>
    <lineage>
        <taxon>Bacteria</taxon>
        <taxon>Bacillati</taxon>
        <taxon>Actinomycetota</taxon>
        <taxon>Actinomycetes</taxon>
        <taxon>Micrococcales</taxon>
        <taxon>Demequinaceae</taxon>
        <taxon>Demequina</taxon>
    </lineage>
</organism>
<feature type="signal peptide" evidence="2">
    <location>
        <begin position="1"/>
        <end position="20"/>
    </location>
</feature>
<keyword evidence="2" id="KW-0732">Signal</keyword>
<feature type="compositionally biased region" description="Low complexity" evidence="1">
    <location>
        <begin position="36"/>
        <end position="72"/>
    </location>
</feature>
<dbReference type="eggNOG" id="COG2356">
    <property type="taxonomic scope" value="Bacteria"/>
</dbReference>
<sequence length="337" mass="35115">MSAVRPSLAALLGIGVLALAACGAPTETSTVPGVPTESATALATADASASPEASASPTVDASPSATATADDAGDGTARAALLDLAVKRVASSDGYSREQFGPAWFDVDDNGCDTRNDMLALRLTAVVKDGSCTVLEGVLDDPFTGTEIRFERGGASEIDIDHLVALSAAWQTGAGSWEYAKRVAIANDPLNLEPVDAGENRSKGDDDASEYLPPDEAFQCDYVARQIAVKAKYELWVTKAERAAMLVVLDTCPDEPLPDFGDQPVLAAGVGDPPEPEDEADEPAAKKSEDAPASSTDPRFSSCAKAVDAGYGPYVQGRDEEYGWYRDGDGDGTVCER</sequence>
<feature type="region of interest" description="Disordered" evidence="1">
    <location>
        <begin position="192"/>
        <end position="212"/>
    </location>
</feature>
<evidence type="ECO:0000313" key="5">
    <source>
        <dbReference type="Proteomes" id="UP000183315"/>
    </source>
</evidence>
<feature type="region of interest" description="Disordered" evidence="1">
    <location>
        <begin position="258"/>
        <end position="337"/>
    </location>
</feature>
<dbReference type="InterPro" id="IPR011089">
    <property type="entry name" value="GmrSD_C"/>
</dbReference>
<feature type="domain" description="Excalibur calcium-binding" evidence="3">
    <location>
        <begin position="299"/>
        <end position="336"/>
    </location>
</feature>
<gene>
    <name evidence="4" type="ORF">SAMN05421637_0409</name>
</gene>
<dbReference type="eggNOG" id="COG1525">
    <property type="taxonomic scope" value="Bacteria"/>
</dbReference>
<dbReference type="SMART" id="SM00894">
    <property type="entry name" value="Excalibur"/>
    <property type="match status" value="1"/>
</dbReference>
<reference evidence="5" key="1">
    <citation type="submission" date="2016-10" db="EMBL/GenBank/DDBJ databases">
        <authorList>
            <person name="Varghese N."/>
        </authorList>
    </citation>
    <scope>NUCLEOTIDE SEQUENCE [LARGE SCALE GENOMIC DNA]</scope>
    <source>
        <strain evidence="5">DSM 24868</strain>
    </source>
</reference>
<keyword evidence="5" id="KW-1185">Reference proteome</keyword>